<accession>A0A0E9R0A6</accession>
<organism evidence="1">
    <name type="scientific">Anguilla anguilla</name>
    <name type="common">European freshwater eel</name>
    <name type="synonym">Muraena anguilla</name>
    <dbReference type="NCBI Taxonomy" id="7936"/>
    <lineage>
        <taxon>Eukaryota</taxon>
        <taxon>Metazoa</taxon>
        <taxon>Chordata</taxon>
        <taxon>Craniata</taxon>
        <taxon>Vertebrata</taxon>
        <taxon>Euteleostomi</taxon>
        <taxon>Actinopterygii</taxon>
        <taxon>Neopterygii</taxon>
        <taxon>Teleostei</taxon>
        <taxon>Anguilliformes</taxon>
        <taxon>Anguillidae</taxon>
        <taxon>Anguilla</taxon>
    </lineage>
</organism>
<reference evidence="1" key="2">
    <citation type="journal article" date="2015" name="Fish Shellfish Immunol.">
        <title>Early steps in the European eel (Anguilla anguilla)-Vibrio vulnificus interaction in the gills: Role of the RtxA13 toxin.</title>
        <authorList>
            <person name="Callol A."/>
            <person name="Pajuelo D."/>
            <person name="Ebbesson L."/>
            <person name="Teles M."/>
            <person name="MacKenzie S."/>
            <person name="Amaro C."/>
        </authorList>
    </citation>
    <scope>NUCLEOTIDE SEQUENCE</scope>
</reference>
<name>A0A0E9R0A6_ANGAN</name>
<dbReference type="EMBL" id="GBXM01086385">
    <property type="protein sequence ID" value="JAH22192.1"/>
    <property type="molecule type" value="Transcribed_RNA"/>
</dbReference>
<reference evidence="1" key="1">
    <citation type="submission" date="2014-11" db="EMBL/GenBank/DDBJ databases">
        <authorList>
            <person name="Amaro Gonzalez C."/>
        </authorList>
    </citation>
    <scope>NUCLEOTIDE SEQUENCE</scope>
</reference>
<sequence>MVEGGESNQKCSLEEN</sequence>
<evidence type="ECO:0000313" key="1">
    <source>
        <dbReference type="EMBL" id="JAH22192.1"/>
    </source>
</evidence>
<dbReference type="AlphaFoldDB" id="A0A0E9R0A6"/>
<protein>
    <submittedName>
        <fullName evidence="1">Uncharacterized protein</fullName>
    </submittedName>
</protein>
<proteinExistence type="predicted"/>